<feature type="transmembrane region" description="Helical" evidence="1">
    <location>
        <begin position="91"/>
        <end position="106"/>
    </location>
</feature>
<dbReference type="RefSeq" id="WP_110389177.1">
    <property type="nucleotide sequence ID" value="NZ_QJKI01000001.1"/>
</dbReference>
<comment type="caution">
    <text evidence="3">The sequence shown here is derived from an EMBL/GenBank/DDBJ whole genome shotgun (WGS) entry which is preliminary data.</text>
</comment>
<evidence type="ECO:0000313" key="3">
    <source>
        <dbReference type="EMBL" id="PXX81845.1"/>
    </source>
</evidence>
<feature type="transmembrane region" description="Helical" evidence="1">
    <location>
        <begin position="67"/>
        <end position="85"/>
    </location>
</feature>
<evidence type="ECO:0000256" key="2">
    <source>
        <dbReference type="SAM" id="SignalP"/>
    </source>
</evidence>
<dbReference type="PIRSF" id="PIRSF016919">
    <property type="entry name" value="HupE_UreJ"/>
    <property type="match status" value="1"/>
</dbReference>
<keyword evidence="1" id="KW-0812">Transmembrane</keyword>
<keyword evidence="1" id="KW-0472">Membrane</keyword>
<sequence>MRKSLLILPLALASSAALAHSGHAGHDSAMLAGLSHPLGGADHLLAMLAVGLWAGQQGGAARWQAPLAFVALLAVGGALGAAGLWLPGVEAGIAASVLALGLLLAARARLPRWAGLGLTGGFALLHGLAHGAEMPASASLLAYGAGFMAASAALHLAGLALYVPLHRISRAIGALLAVAGVGLLLGMA</sequence>
<dbReference type="Pfam" id="PF04955">
    <property type="entry name" value="HupE_UreJ"/>
    <property type="match status" value="1"/>
</dbReference>
<proteinExistence type="predicted"/>
<feature type="transmembrane region" description="Helical" evidence="1">
    <location>
        <begin position="34"/>
        <end position="55"/>
    </location>
</feature>
<feature type="transmembrane region" description="Helical" evidence="1">
    <location>
        <begin position="113"/>
        <end position="129"/>
    </location>
</feature>
<dbReference type="EMBL" id="QJKI01000001">
    <property type="protein sequence ID" value="PXX81845.1"/>
    <property type="molecule type" value="Genomic_DNA"/>
</dbReference>
<feature type="chain" id="PRO_5016404488" evidence="2">
    <location>
        <begin position="20"/>
        <end position="188"/>
    </location>
</feature>
<organism evidence="3 4">
    <name type="scientific">Rivihabitans pingtungensis</name>
    <dbReference type="NCBI Taxonomy" id="1054498"/>
    <lineage>
        <taxon>Bacteria</taxon>
        <taxon>Pseudomonadati</taxon>
        <taxon>Pseudomonadota</taxon>
        <taxon>Betaproteobacteria</taxon>
        <taxon>Neisseriales</taxon>
        <taxon>Aquaspirillaceae</taxon>
        <taxon>Rivihabitans</taxon>
    </lineage>
</organism>
<name>A0A318L1M2_9NEIS</name>
<reference evidence="3 4" key="1">
    <citation type="submission" date="2018-05" db="EMBL/GenBank/DDBJ databases">
        <title>Genomic Encyclopedia of Type Strains, Phase IV (KMG-IV): sequencing the most valuable type-strain genomes for metagenomic binning, comparative biology and taxonomic classification.</title>
        <authorList>
            <person name="Goeker M."/>
        </authorList>
    </citation>
    <scope>NUCLEOTIDE SEQUENCE [LARGE SCALE GENOMIC DNA]</scope>
    <source>
        <strain evidence="3 4">DSM 29661</strain>
    </source>
</reference>
<protein>
    <submittedName>
        <fullName evidence="3">Urease accessory protein</fullName>
    </submittedName>
</protein>
<evidence type="ECO:0000313" key="4">
    <source>
        <dbReference type="Proteomes" id="UP000247555"/>
    </source>
</evidence>
<dbReference type="InterPro" id="IPR007038">
    <property type="entry name" value="HupE_UreJ"/>
</dbReference>
<accession>A0A318L1M2</accession>
<keyword evidence="4" id="KW-1185">Reference proteome</keyword>
<feature type="transmembrane region" description="Helical" evidence="1">
    <location>
        <begin position="170"/>
        <end position="187"/>
    </location>
</feature>
<keyword evidence="1" id="KW-1133">Transmembrane helix</keyword>
<dbReference type="Proteomes" id="UP000247555">
    <property type="component" value="Unassembled WGS sequence"/>
</dbReference>
<feature type="transmembrane region" description="Helical" evidence="1">
    <location>
        <begin position="141"/>
        <end position="163"/>
    </location>
</feature>
<keyword evidence="2" id="KW-0732">Signal</keyword>
<evidence type="ECO:0000256" key="1">
    <source>
        <dbReference type="SAM" id="Phobius"/>
    </source>
</evidence>
<gene>
    <name evidence="3" type="ORF">DFR34_10174</name>
</gene>
<dbReference type="AlphaFoldDB" id="A0A318L1M2"/>
<feature type="signal peptide" evidence="2">
    <location>
        <begin position="1"/>
        <end position="19"/>
    </location>
</feature>